<dbReference type="CDD" id="cd24052">
    <property type="entry name" value="ASKHA_NBD_HpPPX-GppA-like"/>
    <property type="match status" value="1"/>
</dbReference>
<dbReference type="PANTHER" id="PTHR30005">
    <property type="entry name" value="EXOPOLYPHOSPHATASE"/>
    <property type="match status" value="1"/>
</dbReference>
<dbReference type="AlphaFoldDB" id="A0A848B5W1"/>
<dbReference type="PANTHER" id="PTHR30005:SF0">
    <property type="entry name" value="RETROGRADE REGULATION PROTEIN 2"/>
    <property type="match status" value="1"/>
</dbReference>
<evidence type="ECO:0000313" key="5">
    <source>
        <dbReference type="Proteomes" id="UP000543804"/>
    </source>
</evidence>
<dbReference type="RefSeq" id="WP_170076841.1">
    <property type="nucleotide sequence ID" value="NZ_JABAFA010000001.1"/>
</dbReference>
<feature type="compositionally biased region" description="Basic residues" evidence="2">
    <location>
        <begin position="355"/>
        <end position="374"/>
    </location>
</feature>
<comment type="similarity">
    <text evidence="1">Belongs to the GppA/Ppx family.</text>
</comment>
<dbReference type="Proteomes" id="UP000543804">
    <property type="component" value="Unassembled WGS sequence"/>
</dbReference>
<dbReference type="Gene3D" id="3.30.420.40">
    <property type="match status" value="1"/>
</dbReference>
<evidence type="ECO:0000256" key="1">
    <source>
        <dbReference type="ARBA" id="ARBA00007125"/>
    </source>
</evidence>
<protein>
    <submittedName>
        <fullName evidence="4">Ppx/GppA family phosphatase</fullName>
    </submittedName>
</protein>
<reference evidence="4 5" key="1">
    <citation type="submission" date="2020-04" db="EMBL/GenBank/DDBJ databases">
        <authorList>
            <person name="Hitch T.C.A."/>
            <person name="Wylensek D."/>
            <person name="Clavel T."/>
        </authorList>
    </citation>
    <scope>NUCLEOTIDE SEQUENCE [LARGE SCALE GENOMIC DNA]</scope>
    <source>
        <strain evidence="4 5">PG-130-P53-12</strain>
    </source>
</reference>
<dbReference type="InterPro" id="IPR050273">
    <property type="entry name" value="GppA/Ppx_hydrolase"/>
</dbReference>
<proteinExistence type="inferred from homology"/>
<sequence>MENFVVIDLGSNSIRLRITQITEGNFLRVTHQLKEYVRLSENMGPERILQQVPMDRTLEALKKFKGIIDGLPNTHVVAIGTAATRQAKNQKEFLKRVKNETGLSLEVISGEREAYLDYLGAAHTLPLHNCLLMDTGGASTELILVQDGKPVNLTSLPFGSVTISQRFHLEDRITAASLFQAMTVVEKALSNLDWLLSAHKIPLVCLGGSNRTLAKIARNRWHTDAGDVPDIHGFTLPADDATDIMTDLISRDRAGREDISGLTSDRSDVIVGGLTPLVLILRICHIGEIVFSNHGLREGCLFEYLAKRQAEHKAAPPAFHIPAPPEATIVTIDDIASGRIAPPPGTNASEIAPSKHSKKKAKKNKKKSVGGKKK</sequence>
<evidence type="ECO:0000256" key="2">
    <source>
        <dbReference type="SAM" id="MobiDB-lite"/>
    </source>
</evidence>
<feature type="domain" description="Ppx/GppA phosphatase N-terminal" evidence="3">
    <location>
        <begin position="18"/>
        <end position="306"/>
    </location>
</feature>
<organism evidence="4 5">
    <name type="scientific">Selenomonas bovis</name>
    <dbReference type="NCBI Taxonomy" id="416586"/>
    <lineage>
        <taxon>Bacteria</taxon>
        <taxon>Bacillati</taxon>
        <taxon>Bacillota</taxon>
        <taxon>Negativicutes</taxon>
        <taxon>Selenomonadales</taxon>
        <taxon>Selenomonadaceae</taxon>
        <taxon>Selenomonas</taxon>
    </lineage>
</organism>
<dbReference type="GO" id="GO:0006357">
    <property type="term" value="P:regulation of transcription by RNA polymerase II"/>
    <property type="evidence" value="ECO:0007669"/>
    <property type="project" value="TreeGrafter"/>
</dbReference>
<dbReference type="Pfam" id="PF02541">
    <property type="entry name" value="Ppx-GppA"/>
    <property type="match status" value="1"/>
</dbReference>
<name>A0A848B5W1_9FIRM</name>
<dbReference type="InterPro" id="IPR003695">
    <property type="entry name" value="Ppx_GppA_N"/>
</dbReference>
<dbReference type="InterPro" id="IPR043129">
    <property type="entry name" value="ATPase_NBD"/>
</dbReference>
<evidence type="ECO:0000313" key="4">
    <source>
        <dbReference type="EMBL" id="NMD97912.1"/>
    </source>
</evidence>
<dbReference type="EMBL" id="JABAFA010000001">
    <property type="protein sequence ID" value="NMD97912.1"/>
    <property type="molecule type" value="Genomic_DNA"/>
</dbReference>
<comment type="caution">
    <text evidence="4">The sequence shown here is derived from an EMBL/GenBank/DDBJ whole genome shotgun (WGS) entry which is preliminary data.</text>
</comment>
<dbReference type="SUPFAM" id="SSF53067">
    <property type="entry name" value="Actin-like ATPase domain"/>
    <property type="match status" value="2"/>
</dbReference>
<accession>A0A848B5W1</accession>
<keyword evidence="5" id="KW-1185">Reference proteome</keyword>
<evidence type="ECO:0000259" key="3">
    <source>
        <dbReference type="Pfam" id="PF02541"/>
    </source>
</evidence>
<gene>
    <name evidence="4" type="ORF">HF878_00230</name>
</gene>
<feature type="region of interest" description="Disordered" evidence="2">
    <location>
        <begin position="336"/>
        <end position="374"/>
    </location>
</feature>
<dbReference type="Gene3D" id="3.30.420.150">
    <property type="entry name" value="Exopolyphosphatase. Domain 2"/>
    <property type="match status" value="1"/>
</dbReference>